<dbReference type="PANTHER" id="PTHR31153:SF1">
    <property type="entry name" value="CALMODULIN CALCIUM-DEPENDENT NAD KINASE"/>
    <property type="match status" value="1"/>
</dbReference>
<reference evidence="1" key="1">
    <citation type="journal article" date="2012" name="Proc. Natl. Acad. Sci. U.S.A.">
        <title>Antigenic diversity is generated by distinct evolutionary mechanisms in African trypanosome species.</title>
        <authorList>
            <person name="Jackson A.P."/>
            <person name="Berry A."/>
            <person name="Aslett M."/>
            <person name="Allison H.C."/>
            <person name="Burton P."/>
            <person name="Vavrova-Anderson J."/>
            <person name="Brown R."/>
            <person name="Browne H."/>
            <person name="Corton N."/>
            <person name="Hauser H."/>
            <person name="Gamble J."/>
            <person name="Gilderthorp R."/>
            <person name="Marcello L."/>
            <person name="McQuillan J."/>
            <person name="Otto T.D."/>
            <person name="Quail M.A."/>
            <person name="Sanders M.J."/>
            <person name="van Tonder A."/>
            <person name="Ginger M.L."/>
            <person name="Field M.C."/>
            <person name="Barry J.D."/>
            <person name="Hertz-Fowler C."/>
            <person name="Berriman M."/>
        </authorList>
    </citation>
    <scope>NUCLEOTIDE SEQUENCE</scope>
    <source>
        <strain evidence="1">Y486</strain>
    </source>
</reference>
<dbReference type="Gene3D" id="3.40.50.300">
    <property type="entry name" value="P-loop containing nucleotide triphosphate hydrolases"/>
    <property type="match status" value="1"/>
</dbReference>
<dbReference type="PANTHER" id="PTHR31153">
    <property type="entry name" value="CALMODULIN CALCIUM-DEPENDENT NAD KINASE"/>
    <property type="match status" value="1"/>
</dbReference>
<accession>G0TUF8</accession>
<protein>
    <submittedName>
        <fullName evidence="1">Uncharacterized protein</fullName>
    </submittedName>
</protein>
<dbReference type="VEuPathDB" id="TriTrypDB:TvY486_0402580"/>
<proteinExistence type="predicted"/>
<dbReference type="InterPro" id="IPR027417">
    <property type="entry name" value="P-loop_NTPase"/>
</dbReference>
<sequence length="184" mass="20810">VTSVNMGQNFVFDSTMMWAPFIRQLISMLRNAHNTLYEQGVGYKDGGTVEEYFRPVGPRPTPLQKPYQIRLLAITVEPDIAVRRGILRNFSTGQSAPIQTQLRSFRLFAENFNEYVSLVDTVTLYNNNVFAYLGKGELPPVIAEKTDDQLEIRDTGAFALFLRQQHLNENASNAEELYSAVRAG</sequence>
<organism evidence="1">
    <name type="scientific">Trypanosoma vivax (strain Y486)</name>
    <dbReference type="NCBI Taxonomy" id="1055687"/>
    <lineage>
        <taxon>Eukaryota</taxon>
        <taxon>Discoba</taxon>
        <taxon>Euglenozoa</taxon>
        <taxon>Kinetoplastea</taxon>
        <taxon>Metakinetoplastina</taxon>
        <taxon>Trypanosomatida</taxon>
        <taxon>Trypanosomatidae</taxon>
        <taxon>Trypanosoma</taxon>
        <taxon>Duttonella</taxon>
    </lineage>
</organism>
<dbReference type="AlphaFoldDB" id="G0TUF8"/>
<feature type="non-terminal residue" evidence="1">
    <location>
        <position position="1"/>
    </location>
</feature>
<dbReference type="EMBL" id="HE573020">
    <property type="protein sequence ID" value="CCC47592.1"/>
    <property type="molecule type" value="Genomic_DNA"/>
</dbReference>
<name>G0TUF8_TRYVY</name>
<dbReference type="InterPro" id="IPR044802">
    <property type="entry name" value="NADKc-like"/>
</dbReference>
<gene>
    <name evidence="1" type="ORF">TVY486_0402580</name>
</gene>
<evidence type="ECO:0000313" key="1">
    <source>
        <dbReference type="EMBL" id="CCC47592.1"/>
    </source>
</evidence>